<reference evidence="2 3" key="1">
    <citation type="journal article" date="2019" name="Int. J. Syst. Evol. Microbiol.">
        <title>The Global Catalogue of Microorganisms (GCM) 10K type strain sequencing project: providing services to taxonomists for standard genome sequencing and annotation.</title>
        <authorList>
            <consortium name="The Broad Institute Genomics Platform"/>
            <consortium name="The Broad Institute Genome Sequencing Center for Infectious Disease"/>
            <person name="Wu L."/>
            <person name="Ma J."/>
        </authorList>
    </citation>
    <scope>NUCLEOTIDE SEQUENCE [LARGE SCALE GENOMIC DNA]</scope>
    <source>
        <strain evidence="2 3">JCM 4316</strain>
    </source>
</reference>
<feature type="region of interest" description="Disordered" evidence="1">
    <location>
        <begin position="194"/>
        <end position="227"/>
    </location>
</feature>
<keyword evidence="3" id="KW-1185">Reference proteome</keyword>
<accession>A0ABN3GKB4</accession>
<sequence length="341" mass="37131">MTTTDTYLTTHGITVLAPARTVYGIIADVADWPQRFAPNVHVEHLERTPGAERIRIWATAGGEVKSWTSRRELDPHGLRVTFRQELSAPPVAAMGGEWTVTSHGDHVSRLELRHDFRAVDDDPAGVRWITSAVDRNSESELAAVKALAELGYRLGELEFSFEDTVFTAGDPALVYDYLYRADLWPERLPHVSRLDLKEDPAGQNTGGRNTAGRDPAGRDTGGGGEPRVQVMAMDTRTADGSVHTTESVRVCFAPDRIVYKQTTVPALMTAHTGSWTITPAGDGVAVTSRHTVILDPGAVERVLGPGRTVADARTYVQRALSANSTTTLRHAREFAEATARG</sequence>
<dbReference type="Pfam" id="PF10604">
    <property type="entry name" value="Polyketide_cyc2"/>
    <property type="match status" value="1"/>
</dbReference>
<evidence type="ECO:0000313" key="2">
    <source>
        <dbReference type="EMBL" id="GAA2353794.1"/>
    </source>
</evidence>
<dbReference type="InterPro" id="IPR019587">
    <property type="entry name" value="Polyketide_cyclase/dehydratase"/>
</dbReference>
<evidence type="ECO:0000256" key="1">
    <source>
        <dbReference type="SAM" id="MobiDB-lite"/>
    </source>
</evidence>
<comment type="caution">
    <text evidence="2">The sequence shown here is derived from an EMBL/GenBank/DDBJ whole genome shotgun (WGS) entry which is preliminary data.</text>
</comment>
<gene>
    <name evidence="2" type="ORF">GCM10010246_48450</name>
</gene>
<dbReference type="Gene3D" id="3.30.530.20">
    <property type="match status" value="2"/>
</dbReference>
<dbReference type="Proteomes" id="UP001500253">
    <property type="component" value="Unassembled WGS sequence"/>
</dbReference>
<organism evidence="2 3">
    <name type="scientific">Streptomyces cuspidosporus</name>
    <dbReference type="NCBI Taxonomy" id="66882"/>
    <lineage>
        <taxon>Bacteria</taxon>
        <taxon>Bacillati</taxon>
        <taxon>Actinomycetota</taxon>
        <taxon>Actinomycetes</taxon>
        <taxon>Kitasatosporales</taxon>
        <taxon>Streptomycetaceae</taxon>
        <taxon>Streptomyces</taxon>
    </lineage>
</organism>
<dbReference type="RefSeq" id="WP_346176502.1">
    <property type="nucleotide sequence ID" value="NZ_BAAASD010000022.1"/>
</dbReference>
<evidence type="ECO:0000313" key="3">
    <source>
        <dbReference type="Proteomes" id="UP001500253"/>
    </source>
</evidence>
<dbReference type="EMBL" id="BAAASD010000022">
    <property type="protein sequence ID" value="GAA2353794.1"/>
    <property type="molecule type" value="Genomic_DNA"/>
</dbReference>
<name>A0ABN3GKB4_9ACTN</name>
<dbReference type="InterPro" id="IPR023393">
    <property type="entry name" value="START-like_dom_sf"/>
</dbReference>
<protein>
    <submittedName>
        <fullName evidence="2">SRPBCC family protein</fullName>
    </submittedName>
</protein>
<proteinExistence type="predicted"/>
<dbReference type="SUPFAM" id="SSF55961">
    <property type="entry name" value="Bet v1-like"/>
    <property type="match status" value="2"/>
</dbReference>
<dbReference type="CDD" id="cd08861">
    <property type="entry name" value="OtcD1_ARO-CYC_like"/>
    <property type="match status" value="2"/>
</dbReference>